<protein>
    <submittedName>
        <fullName evidence="2">ABC transporter permease</fullName>
    </submittedName>
</protein>
<accession>A0ABT7QJE2</accession>
<reference evidence="2" key="2">
    <citation type="journal article" date="2023" name="Microbiome">
        <title>Synthase-selected sorting approach identifies a beta-lactone synthase in a nudibranch symbiotic bacterium.</title>
        <authorList>
            <person name="Dzunkova M."/>
            <person name="La Clair J.J."/>
            <person name="Tyml T."/>
            <person name="Doud D."/>
            <person name="Schulz F."/>
            <person name="Piquer-Esteban S."/>
            <person name="Porcel Sanchis D."/>
            <person name="Osborn A."/>
            <person name="Robinson D."/>
            <person name="Louie K.B."/>
            <person name="Bowen B.P."/>
            <person name="Bowers R.M."/>
            <person name="Lee J."/>
            <person name="Arnau V."/>
            <person name="Diaz-Villanueva W."/>
            <person name="Stepanauskas R."/>
            <person name="Gosliner T."/>
            <person name="Date S.V."/>
            <person name="Northen T.R."/>
            <person name="Cheng J.F."/>
            <person name="Burkart M.D."/>
            <person name="Woyke T."/>
        </authorList>
    </citation>
    <scope>NUCLEOTIDE SEQUENCE</scope>
    <source>
        <strain evidence="2">Df01</strain>
    </source>
</reference>
<dbReference type="Proteomes" id="UP001168167">
    <property type="component" value="Unassembled WGS sequence"/>
</dbReference>
<feature type="transmembrane region" description="Helical" evidence="1">
    <location>
        <begin position="165"/>
        <end position="187"/>
    </location>
</feature>
<feature type="transmembrane region" description="Helical" evidence="1">
    <location>
        <begin position="62"/>
        <end position="81"/>
    </location>
</feature>
<keyword evidence="1" id="KW-0472">Membrane</keyword>
<sequence length="262" mass="28707">MKKTSDWKIVSVIALYALREALQNRIFWIALFFAVIGIGVSAFIGDIAIIENKIVEATFLAAAYRFCAVLVLMVLVISTLVREFNDKCLELYLSLTISRPIYFIGKMAGFFAVSTLLAAIFAAVLLLYAEPAPVLLWFLSLACELTIVASVSVFCVITFNQQIPASFAAAFFFYLMSRSADSIVLISKSEILLHTTGNAVISFVVDNLAVALPSLARFTQTDWVAYGNAPFADALPLIALQTVIYVMLIGGVTLVDFSRKNL</sequence>
<dbReference type="EMBL" id="JANQAO010000001">
    <property type="protein sequence ID" value="MDM5146833.1"/>
    <property type="molecule type" value="Genomic_DNA"/>
</dbReference>
<feature type="transmembrane region" description="Helical" evidence="1">
    <location>
        <begin position="135"/>
        <end position="159"/>
    </location>
</feature>
<keyword evidence="1" id="KW-1133">Transmembrane helix</keyword>
<evidence type="ECO:0000313" key="2">
    <source>
        <dbReference type="EMBL" id="MDM5146833.1"/>
    </source>
</evidence>
<organism evidence="2 3">
    <name type="scientific">Candidatus Doriopsillibacter californiensis</name>
    <dbReference type="NCBI Taxonomy" id="2970740"/>
    <lineage>
        <taxon>Bacteria</taxon>
        <taxon>Pseudomonadati</taxon>
        <taxon>Pseudomonadota</taxon>
        <taxon>Gammaproteobacteria</taxon>
        <taxon>Candidatus Tethybacterales</taxon>
        <taxon>Candidatus Persebacteraceae</taxon>
        <taxon>Candidatus Doriopsillibacter</taxon>
    </lineage>
</organism>
<gene>
    <name evidence="2" type="ORF">NQX30_00305</name>
</gene>
<reference evidence="2" key="1">
    <citation type="submission" date="2022-08" db="EMBL/GenBank/DDBJ databases">
        <authorList>
            <person name="Dzunkova M."/>
            <person name="La Clair J."/>
            <person name="Tyml T."/>
            <person name="Doud D."/>
            <person name="Schulz F."/>
            <person name="Piquer S."/>
            <person name="Porcel Sanchis D."/>
            <person name="Osborn A."/>
            <person name="Robinson D."/>
            <person name="Louie K.B."/>
            <person name="Bowen B.P."/>
            <person name="Bowers R."/>
            <person name="Lee J."/>
            <person name="Arnau Llombart V."/>
            <person name="Diaz Villanueva W."/>
            <person name="Gosliner T."/>
            <person name="Northen T."/>
            <person name="Cheng J.-F."/>
            <person name="Burkart M.D."/>
            <person name="Woyke T."/>
        </authorList>
    </citation>
    <scope>NUCLEOTIDE SEQUENCE</scope>
    <source>
        <strain evidence="2">Df01</strain>
    </source>
</reference>
<proteinExistence type="predicted"/>
<evidence type="ECO:0000313" key="3">
    <source>
        <dbReference type="Proteomes" id="UP001168167"/>
    </source>
</evidence>
<feature type="transmembrane region" description="Helical" evidence="1">
    <location>
        <begin position="101"/>
        <end position="128"/>
    </location>
</feature>
<name>A0ABT7QJE2_9GAMM</name>
<evidence type="ECO:0000256" key="1">
    <source>
        <dbReference type="SAM" id="Phobius"/>
    </source>
</evidence>
<keyword evidence="3" id="KW-1185">Reference proteome</keyword>
<keyword evidence="1" id="KW-0812">Transmembrane</keyword>
<feature type="transmembrane region" description="Helical" evidence="1">
    <location>
        <begin position="26"/>
        <end position="50"/>
    </location>
</feature>
<feature type="transmembrane region" description="Helical" evidence="1">
    <location>
        <begin position="238"/>
        <end position="257"/>
    </location>
</feature>
<comment type="caution">
    <text evidence="2">The sequence shown here is derived from an EMBL/GenBank/DDBJ whole genome shotgun (WGS) entry which is preliminary data.</text>
</comment>